<name>A0ABQ9DEU3_9PASS</name>
<gene>
    <name evidence="1" type="ORF">WISP_46997</name>
</gene>
<proteinExistence type="predicted"/>
<protein>
    <submittedName>
        <fullName evidence="1">Rna-directed dna polymerase from mobile element jockey-like</fullName>
    </submittedName>
</protein>
<dbReference type="PANTHER" id="PTHR33332">
    <property type="entry name" value="REVERSE TRANSCRIPTASE DOMAIN-CONTAINING PROTEIN"/>
    <property type="match status" value="1"/>
</dbReference>
<accession>A0ABQ9DEU3</accession>
<keyword evidence="2" id="KW-1185">Reference proteome</keyword>
<sequence length="137" mass="15677">MNKQLFFARPRQGSILVPVLFNIFISDLDTGLEEILSKFADNTRLRGAVDSLKRREALQRDLDCIITNHMNFNKAKCRILHLEWGNPSCMDRLGNEMLESNALESDLGVLVNGKLNPTDHEVKEYKPLHQQISIMVL</sequence>
<comment type="caution">
    <text evidence="1">The sequence shown here is derived from an EMBL/GenBank/DDBJ whole genome shotgun (WGS) entry which is preliminary data.</text>
</comment>
<evidence type="ECO:0000313" key="2">
    <source>
        <dbReference type="Proteomes" id="UP001145742"/>
    </source>
</evidence>
<evidence type="ECO:0000313" key="1">
    <source>
        <dbReference type="EMBL" id="KAJ7420658.1"/>
    </source>
</evidence>
<dbReference type="EMBL" id="WHWB01033299">
    <property type="protein sequence ID" value="KAJ7420658.1"/>
    <property type="molecule type" value="Genomic_DNA"/>
</dbReference>
<reference evidence="1" key="1">
    <citation type="submission" date="2019-10" db="EMBL/GenBank/DDBJ databases">
        <authorList>
            <person name="Soares A.E.R."/>
            <person name="Aleixo A."/>
            <person name="Schneider P."/>
            <person name="Miyaki C.Y."/>
            <person name="Schneider M.P."/>
            <person name="Mello C."/>
            <person name="Vasconcelos A.T.R."/>
        </authorList>
    </citation>
    <scope>NUCLEOTIDE SEQUENCE</scope>
    <source>
        <tissue evidence="1">Muscle</tissue>
    </source>
</reference>
<dbReference type="Proteomes" id="UP001145742">
    <property type="component" value="Unassembled WGS sequence"/>
</dbReference>
<organism evidence="1 2">
    <name type="scientific">Willisornis vidua</name>
    <name type="common">Xingu scale-backed antbird</name>
    <dbReference type="NCBI Taxonomy" id="1566151"/>
    <lineage>
        <taxon>Eukaryota</taxon>
        <taxon>Metazoa</taxon>
        <taxon>Chordata</taxon>
        <taxon>Craniata</taxon>
        <taxon>Vertebrata</taxon>
        <taxon>Euteleostomi</taxon>
        <taxon>Archelosauria</taxon>
        <taxon>Archosauria</taxon>
        <taxon>Dinosauria</taxon>
        <taxon>Saurischia</taxon>
        <taxon>Theropoda</taxon>
        <taxon>Coelurosauria</taxon>
        <taxon>Aves</taxon>
        <taxon>Neognathae</taxon>
        <taxon>Neoaves</taxon>
        <taxon>Telluraves</taxon>
        <taxon>Australaves</taxon>
        <taxon>Passeriformes</taxon>
        <taxon>Thamnophilidae</taxon>
        <taxon>Willisornis</taxon>
    </lineage>
</organism>